<evidence type="ECO:0000313" key="10">
    <source>
        <dbReference type="EMBL" id="KAF5310926.1"/>
    </source>
</evidence>
<protein>
    <recommendedName>
        <fullName evidence="3">ribonuclease H</fullName>
        <ecNumber evidence="3">3.1.26.4</ecNumber>
    </recommendedName>
</protein>
<keyword evidence="8" id="KW-0732">Signal</keyword>
<evidence type="ECO:0000256" key="8">
    <source>
        <dbReference type="SAM" id="SignalP"/>
    </source>
</evidence>
<evidence type="ECO:0000256" key="6">
    <source>
        <dbReference type="ARBA" id="ARBA00022759"/>
    </source>
</evidence>
<dbReference type="GO" id="GO:0003676">
    <property type="term" value="F:nucleic acid binding"/>
    <property type="evidence" value="ECO:0007669"/>
    <property type="project" value="InterPro"/>
</dbReference>
<gene>
    <name evidence="10" type="ORF">D9619_007966</name>
</gene>
<dbReference type="GO" id="GO:0004523">
    <property type="term" value="F:RNA-DNA hybrid ribonuclease activity"/>
    <property type="evidence" value="ECO:0007669"/>
    <property type="project" value="UniProtKB-EC"/>
</dbReference>
<evidence type="ECO:0000313" key="11">
    <source>
        <dbReference type="Proteomes" id="UP000567179"/>
    </source>
</evidence>
<sequence>MNVIMCPTVLCFHRLSYLLSLTSTTMTSFQDMNSKYPAMPFTEGMSILAYGRNPPVAFHPGSRRFPAPPTQDPLTIFKPMINLCSVPGARWVRVDPNGGTNHAVLLYVDGAASNNGRPDVRAGCGVMVSPEPQHTGIEFPLERVPGQELTSNRAELRAAYGALGLRAWGGEGFETIVLATDSEYMVKGANEWIAIWKANGWKTSSNQDVKNKDLWLLLTNKIEEFERQGIAVQFYLMERRFNKADAAAKRAAATSEEVPTRIREIHLMSF</sequence>
<dbReference type="Proteomes" id="UP000567179">
    <property type="component" value="Unassembled WGS sequence"/>
</dbReference>
<dbReference type="Gene3D" id="3.30.420.10">
    <property type="entry name" value="Ribonuclease H-like superfamily/Ribonuclease H"/>
    <property type="match status" value="1"/>
</dbReference>
<dbReference type="PROSITE" id="PS50879">
    <property type="entry name" value="RNASE_H_1"/>
    <property type="match status" value="1"/>
</dbReference>
<dbReference type="PANTHER" id="PTHR10642:SF26">
    <property type="entry name" value="RIBONUCLEASE H1"/>
    <property type="match status" value="1"/>
</dbReference>
<accession>A0A8H5AU24</accession>
<dbReference type="Pfam" id="PF00075">
    <property type="entry name" value="RNase_H"/>
    <property type="match status" value="1"/>
</dbReference>
<dbReference type="InterPro" id="IPR050092">
    <property type="entry name" value="RNase_H"/>
</dbReference>
<comment type="catalytic activity">
    <reaction evidence="1">
        <text>Endonucleolytic cleavage to 5'-phosphomonoester.</text>
        <dbReference type="EC" id="3.1.26.4"/>
    </reaction>
</comment>
<dbReference type="AlphaFoldDB" id="A0A8H5AU24"/>
<keyword evidence="11" id="KW-1185">Reference proteome</keyword>
<proteinExistence type="inferred from homology"/>
<evidence type="ECO:0000256" key="7">
    <source>
        <dbReference type="ARBA" id="ARBA00022801"/>
    </source>
</evidence>
<comment type="similarity">
    <text evidence="2">Belongs to the RNase H family.</text>
</comment>
<keyword evidence="6" id="KW-0255">Endonuclease</keyword>
<evidence type="ECO:0000259" key="9">
    <source>
        <dbReference type="PROSITE" id="PS50879"/>
    </source>
</evidence>
<dbReference type="InterPro" id="IPR002156">
    <property type="entry name" value="RNaseH_domain"/>
</dbReference>
<dbReference type="PANTHER" id="PTHR10642">
    <property type="entry name" value="RIBONUCLEASE H1"/>
    <property type="match status" value="1"/>
</dbReference>
<keyword evidence="7" id="KW-0378">Hydrolase</keyword>
<name>A0A8H5AU24_9AGAR</name>
<dbReference type="InterPro" id="IPR012337">
    <property type="entry name" value="RNaseH-like_sf"/>
</dbReference>
<dbReference type="OrthoDB" id="407198at2759"/>
<feature type="signal peptide" evidence="8">
    <location>
        <begin position="1"/>
        <end position="27"/>
    </location>
</feature>
<dbReference type="EMBL" id="JAACJJ010000057">
    <property type="protein sequence ID" value="KAF5310926.1"/>
    <property type="molecule type" value="Genomic_DNA"/>
</dbReference>
<evidence type="ECO:0000256" key="5">
    <source>
        <dbReference type="ARBA" id="ARBA00022723"/>
    </source>
</evidence>
<feature type="domain" description="RNase H type-1" evidence="9">
    <location>
        <begin position="100"/>
        <end position="253"/>
    </location>
</feature>
<dbReference type="InterPro" id="IPR036397">
    <property type="entry name" value="RNaseH_sf"/>
</dbReference>
<evidence type="ECO:0000256" key="1">
    <source>
        <dbReference type="ARBA" id="ARBA00000077"/>
    </source>
</evidence>
<dbReference type="SUPFAM" id="SSF53098">
    <property type="entry name" value="Ribonuclease H-like"/>
    <property type="match status" value="1"/>
</dbReference>
<dbReference type="EC" id="3.1.26.4" evidence="3"/>
<dbReference type="GO" id="GO:0046872">
    <property type="term" value="F:metal ion binding"/>
    <property type="evidence" value="ECO:0007669"/>
    <property type="project" value="UniProtKB-KW"/>
</dbReference>
<reference evidence="10 11" key="1">
    <citation type="journal article" date="2020" name="ISME J.">
        <title>Uncovering the hidden diversity of litter-decomposition mechanisms in mushroom-forming fungi.</title>
        <authorList>
            <person name="Floudas D."/>
            <person name="Bentzer J."/>
            <person name="Ahren D."/>
            <person name="Johansson T."/>
            <person name="Persson P."/>
            <person name="Tunlid A."/>
        </authorList>
    </citation>
    <scope>NUCLEOTIDE SEQUENCE [LARGE SCALE GENOMIC DNA]</scope>
    <source>
        <strain evidence="10 11">CBS 101986</strain>
    </source>
</reference>
<keyword evidence="4" id="KW-0540">Nuclease</keyword>
<organism evidence="10 11">
    <name type="scientific">Psilocybe cf. subviscida</name>
    <dbReference type="NCBI Taxonomy" id="2480587"/>
    <lineage>
        <taxon>Eukaryota</taxon>
        <taxon>Fungi</taxon>
        <taxon>Dikarya</taxon>
        <taxon>Basidiomycota</taxon>
        <taxon>Agaricomycotina</taxon>
        <taxon>Agaricomycetes</taxon>
        <taxon>Agaricomycetidae</taxon>
        <taxon>Agaricales</taxon>
        <taxon>Agaricineae</taxon>
        <taxon>Strophariaceae</taxon>
        <taxon>Psilocybe</taxon>
    </lineage>
</organism>
<keyword evidence="5" id="KW-0479">Metal-binding</keyword>
<evidence type="ECO:0000256" key="3">
    <source>
        <dbReference type="ARBA" id="ARBA00012180"/>
    </source>
</evidence>
<evidence type="ECO:0000256" key="4">
    <source>
        <dbReference type="ARBA" id="ARBA00022722"/>
    </source>
</evidence>
<comment type="caution">
    <text evidence="10">The sequence shown here is derived from an EMBL/GenBank/DDBJ whole genome shotgun (WGS) entry which is preliminary data.</text>
</comment>
<evidence type="ECO:0000256" key="2">
    <source>
        <dbReference type="ARBA" id="ARBA00005300"/>
    </source>
</evidence>
<dbReference type="GO" id="GO:0043137">
    <property type="term" value="P:DNA replication, removal of RNA primer"/>
    <property type="evidence" value="ECO:0007669"/>
    <property type="project" value="TreeGrafter"/>
</dbReference>
<feature type="chain" id="PRO_5034765534" description="ribonuclease H" evidence="8">
    <location>
        <begin position="28"/>
        <end position="270"/>
    </location>
</feature>
<dbReference type="CDD" id="cd13934">
    <property type="entry name" value="RNase_H_Dikarya_like"/>
    <property type="match status" value="1"/>
</dbReference>